<name>A0A5S4F8D4_9ACTN</name>
<organism evidence="1 2">
    <name type="scientific">Nonomuraea turkmeniaca</name>
    <dbReference type="NCBI Taxonomy" id="103838"/>
    <lineage>
        <taxon>Bacteria</taxon>
        <taxon>Bacillati</taxon>
        <taxon>Actinomycetota</taxon>
        <taxon>Actinomycetes</taxon>
        <taxon>Streptosporangiales</taxon>
        <taxon>Streptosporangiaceae</taxon>
        <taxon>Nonomuraea</taxon>
    </lineage>
</organism>
<dbReference type="AlphaFoldDB" id="A0A5S4F8D4"/>
<keyword evidence="2" id="KW-1185">Reference proteome</keyword>
<protein>
    <recommendedName>
        <fullName evidence="3">Winged helix DNA-binding domain-containing protein</fullName>
    </recommendedName>
</protein>
<evidence type="ECO:0008006" key="3">
    <source>
        <dbReference type="Google" id="ProtNLM"/>
    </source>
</evidence>
<evidence type="ECO:0000313" key="1">
    <source>
        <dbReference type="EMBL" id="TMR12698.1"/>
    </source>
</evidence>
<reference evidence="1 2" key="1">
    <citation type="submission" date="2019-05" db="EMBL/GenBank/DDBJ databases">
        <title>Draft genome sequence of Nonomuraea turkmeniaca DSM 43926.</title>
        <authorList>
            <person name="Saricaoglu S."/>
            <person name="Isik K."/>
        </authorList>
    </citation>
    <scope>NUCLEOTIDE SEQUENCE [LARGE SCALE GENOMIC DNA]</scope>
    <source>
        <strain evidence="1 2">DSM 43926</strain>
    </source>
</reference>
<accession>A0A5S4F8D4</accession>
<sequence>MLAILACAARPVSMDQMVSGIWGEAAPRNAEQSVYYVAGHLSTVELDYLFRNASHFRSAPSPSLMRHYRFSIAPKNVDGLLCATPPPRS</sequence>
<comment type="caution">
    <text evidence="1">The sequence shown here is derived from an EMBL/GenBank/DDBJ whole genome shotgun (WGS) entry which is preliminary data.</text>
</comment>
<evidence type="ECO:0000313" key="2">
    <source>
        <dbReference type="Proteomes" id="UP000309128"/>
    </source>
</evidence>
<dbReference type="EMBL" id="VCKY01000131">
    <property type="protein sequence ID" value="TMR12698.1"/>
    <property type="molecule type" value="Genomic_DNA"/>
</dbReference>
<dbReference type="RefSeq" id="WP_138670415.1">
    <property type="nucleotide sequence ID" value="NZ_VCKY01000131.1"/>
</dbReference>
<gene>
    <name evidence="1" type="ORF">ETD86_32165</name>
</gene>
<dbReference type="Proteomes" id="UP000309128">
    <property type="component" value="Unassembled WGS sequence"/>
</dbReference>
<proteinExistence type="predicted"/>